<keyword evidence="2" id="KW-0472">Membrane</keyword>
<dbReference type="InterPro" id="IPR013320">
    <property type="entry name" value="ConA-like_dom_sf"/>
</dbReference>
<dbReference type="InterPro" id="IPR013319">
    <property type="entry name" value="GH11/12"/>
</dbReference>
<accession>E0SSS1</accession>
<evidence type="ECO:0000313" key="3">
    <source>
        <dbReference type="EMBL" id="ADM27471.1"/>
    </source>
</evidence>
<keyword evidence="2" id="KW-1133">Transmembrane helix</keyword>
<evidence type="ECO:0000256" key="1">
    <source>
        <dbReference type="ARBA" id="ARBA00005519"/>
    </source>
</evidence>
<dbReference type="Gene3D" id="2.60.120.180">
    <property type="match status" value="1"/>
</dbReference>
<dbReference type="CAZy" id="GH12">
    <property type="family name" value="Glycoside Hydrolase Family 12"/>
</dbReference>
<dbReference type="KEGG" id="iag:Igag_0638"/>
<name>E0SSS1_IGNAA</name>
<keyword evidence="3" id="KW-0378">Hydrolase</keyword>
<dbReference type="Proteomes" id="UP000001304">
    <property type="component" value="Chromosome"/>
</dbReference>
<dbReference type="EMBL" id="CP002098">
    <property type="protein sequence ID" value="ADM27471.1"/>
    <property type="molecule type" value="Genomic_DNA"/>
</dbReference>
<dbReference type="InterPro" id="IPR002594">
    <property type="entry name" value="GH12"/>
</dbReference>
<dbReference type="GO" id="GO:0008810">
    <property type="term" value="F:cellulase activity"/>
    <property type="evidence" value="ECO:0007669"/>
    <property type="project" value="InterPro"/>
</dbReference>
<evidence type="ECO:0000313" key="4">
    <source>
        <dbReference type="Proteomes" id="UP000001304"/>
    </source>
</evidence>
<feature type="transmembrane region" description="Helical" evidence="2">
    <location>
        <begin position="387"/>
        <end position="406"/>
    </location>
</feature>
<comment type="similarity">
    <text evidence="1">Belongs to the glycosyl hydrolase 12 (cellulase H) family.</text>
</comment>
<dbReference type="SUPFAM" id="SSF49899">
    <property type="entry name" value="Concanavalin A-like lectins/glucanases"/>
    <property type="match status" value="1"/>
</dbReference>
<keyword evidence="4" id="KW-1185">Reference proteome</keyword>
<protein>
    <submittedName>
        <fullName evidence="3">Glycoside hydrolase family 12</fullName>
    </submittedName>
</protein>
<dbReference type="AlphaFoldDB" id="E0SSS1"/>
<evidence type="ECO:0000256" key="2">
    <source>
        <dbReference type="SAM" id="Phobius"/>
    </source>
</evidence>
<dbReference type="HOGENOM" id="CLU_666674_0_0_2"/>
<dbReference type="Pfam" id="PF01670">
    <property type="entry name" value="Glyco_hydro_12"/>
    <property type="match status" value="1"/>
</dbReference>
<proteinExistence type="inferred from homology"/>
<dbReference type="GO" id="GO:0000272">
    <property type="term" value="P:polysaccharide catabolic process"/>
    <property type="evidence" value="ECO:0007669"/>
    <property type="project" value="InterPro"/>
</dbReference>
<dbReference type="BioCyc" id="IAGG583356:GHAH-637-MONOMER"/>
<gene>
    <name evidence="3" type="ordered locus">Igag_0638</name>
</gene>
<feature type="transmembrane region" description="Helical" evidence="2">
    <location>
        <begin position="12"/>
        <end position="38"/>
    </location>
</feature>
<sequence length="412" mass="45688">MGKFVMDKKLKILIETVLITIIILPTIAGIFSGLIPIVPRNVVAQLISFSVVNIIPTTSQYEGTSATVYCDGSQCCSSVWGCPNMWAPVRIGNAIMDPNVWGFEDLYRTNPSQVGIGSTTMTIRNGIVEVVSQWRINTAPRYGTPAYHEVIYGAKPWGSSIVNAPNFQLPMRVSDSPRILVGVHPQLISGRPGINFAFEAWIFRDADNSRAPTTGDYEIMVQLYMYNGVPAGSKVAKYTVPIIVDGRVVNQVFELYLSTSAGHTFYTFKSTTNYANNHVVFDYTRFIEIINEREGGKLSNMYIMSLEFGTEVYTIACSSYPCDIDVRWSLNRYYFALAPRSVATEEALNAWAQILAGTTTPVTITITSISPTTITTTVKETVIPIEYVVTIVIAVVILAIAMAYILRMRKRQ</sequence>
<organism evidence="3 4">
    <name type="scientific">Ignisphaera aggregans (strain DSM 17230 / JCM 13409 / AQ1.S1)</name>
    <dbReference type="NCBI Taxonomy" id="583356"/>
    <lineage>
        <taxon>Archaea</taxon>
        <taxon>Thermoproteota</taxon>
        <taxon>Thermoprotei</taxon>
        <taxon>Desulfurococcales</taxon>
        <taxon>Desulfurococcaceae</taxon>
        <taxon>Ignisphaera</taxon>
    </lineage>
</organism>
<reference evidence="3 4" key="1">
    <citation type="journal article" date="2010" name="Stand. Genomic Sci.">
        <title>Complete genome sequence of Ignisphaera aggregans type strain (AQ1.S1).</title>
        <authorList>
            <person name="Goker M."/>
            <person name="Held B."/>
            <person name="Lapidus A."/>
            <person name="Nolan M."/>
            <person name="Spring S."/>
            <person name="Yasawong M."/>
            <person name="Lucas S."/>
            <person name="Glavina Del Rio T."/>
            <person name="Tice H."/>
            <person name="Cheng J.F."/>
            <person name="Goodwin L."/>
            <person name="Tapia R."/>
            <person name="Pitluck S."/>
            <person name="Liolios K."/>
            <person name="Ivanova N."/>
            <person name="Mavromatis K."/>
            <person name="Mikhailova N."/>
            <person name="Pati A."/>
            <person name="Chen A."/>
            <person name="Palaniappan K."/>
            <person name="Brambilla E."/>
            <person name="Land M."/>
            <person name="Hauser L."/>
            <person name="Chang Y.J."/>
            <person name="Jeffries C.D."/>
            <person name="Brettin T."/>
            <person name="Detter J.C."/>
            <person name="Han C."/>
            <person name="Rohde M."/>
            <person name="Sikorski J."/>
            <person name="Woyke T."/>
            <person name="Bristow J."/>
            <person name="Eisen J.A."/>
            <person name="Markowitz V."/>
            <person name="Hugenholtz P."/>
            <person name="Kyrpides N.C."/>
            <person name="Klenk H.P."/>
        </authorList>
    </citation>
    <scope>NUCLEOTIDE SEQUENCE [LARGE SCALE GENOMIC DNA]</scope>
    <source>
        <strain evidence="4">DSM 17230 / JCM 13409 / AQ1.S1</strain>
    </source>
</reference>
<keyword evidence="2" id="KW-0812">Transmembrane</keyword>